<name>A0ABP3H8G2_9ACTN</name>
<feature type="region of interest" description="Disordered" evidence="1">
    <location>
        <begin position="41"/>
        <end position="61"/>
    </location>
</feature>
<gene>
    <name evidence="2" type="ORF">GCM10010151_63430</name>
</gene>
<sequence>MTHSAPVVVNRSSATIRGSMTLTIVASTMISETARLITTIPSQRRRPGEPVEGAGRGGAERKVMEGFQSGLFDRESFGVKPTPALPDLRRAPSR</sequence>
<dbReference type="EMBL" id="BAAABM010000064">
    <property type="protein sequence ID" value="GAA0364769.1"/>
    <property type="molecule type" value="Genomic_DNA"/>
</dbReference>
<accession>A0ABP3H8G2</accession>
<proteinExistence type="predicted"/>
<protein>
    <submittedName>
        <fullName evidence="2">Uncharacterized protein</fullName>
    </submittedName>
</protein>
<comment type="caution">
    <text evidence="2">The sequence shown here is derived from an EMBL/GenBank/DDBJ whole genome shotgun (WGS) entry which is preliminary data.</text>
</comment>
<dbReference type="Proteomes" id="UP001501822">
    <property type="component" value="Unassembled WGS sequence"/>
</dbReference>
<keyword evidence="3" id="KW-1185">Reference proteome</keyword>
<reference evidence="3" key="1">
    <citation type="journal article" date="2019" name="Int. J. Syst. Evol. Microbiol.">
        <title>The Global Catalogue of Microorganisms (GCM) 10K type strain sequencing project: providing services to taxonomists for standard genome sequencing and annotation.</title>
        <authorList>
            <consortium name="The Broad Institute Genomics Platform"/>
            <consortium name="The Broad Institute Genome Sequencing Center for Infectious Disease"/>
            <person name="Wu L."/>
            <person name="Ma J."/>
        </authorList>
    </citation>
    <scope>NUCLEOTIDE SEQUENCE [LARGE SCALE GENOMIC DNA]</scope>
    <source>
        <strain evidence="3">JCM 3146</strain>
    </source>
</reference>
<organism evidence="2 3">
    <name type="scientific">Actinoallomurus spadix</name>
    <dbReference type="NCBI Taxonomy" id="79912"/>
    <lineage>
        <taxon>Bacteria</taxon>
        <taxon>Bacillati</taxon>
        <taxon>Actinomycetota</taxon>
        <taxon>Actinomycetes</taxon>
        <taxon>Streptosporangiales</taxon>
        <taxon>Thermomonosporaceae</taxon>
        <taxon>Actinoallomurus</taxon>
    </lineage>
</organism>
<evidence type="ECO:0000256" key="1">
    <source>
        <dbReference type="SAM" id="MobiDB-lite"/>
    </source>
</evidence>
<evidence type="ECO:0000313" key="3">
    <source>
        <dbReference type="Proteomes" id="UP001501822"/>
    </source>
</evidence>
<feature type="region of interest" description="Disordered" evidence="1">
    <location>
        <begin position="73"/>
        <end position="94"/>
    </location>
</feature>
<evidence type="ECO:0000313" key="2">
    <source>
        <dbReference type="EMBL" id="GAA0364769.1"/>
    </source>
</evidence>